<reference evidence="1 2" key="1">
    <citation type="submission" date="2016-10" db="EMBL/GenBank/DDBJ databases">
        <authorList>
            <person name="de Groot N.N."/>
        </authorList>
    </citation>
    <scope>NUCLEOTIDE SEQUENCE [LARGE SCALE GENOMIC DNA]</scope>
    <source>
        <strain evidence="1 2">DSM 23310</strain>
    </source>
</reference>
<evidence type="ECO:0000313" key="1">
    <source>
        <dbReference type="EMBL" id="SDX22342.1"/>
    </source>
</evidence>
<protein>
    <recommendedName>
        <fullName evidence="3">DUF2225 domain-containing protein</fullName>
    </recommendedName>
</protein>
<dbReference type="InterPro" id="IPR018708">
    <property type="entry name" value="DUF2225"/>
</dbReference>
<gene>
    <name evidence="1" type="ORF">SAMN05660923_01924</name>
</gene>
<dbReference type="Proteomes" id="UP000198828">
    <property type="component" value="Unassembled WGS sequence"/>
</dbReference>
<dbReference type="AlphaFoldDB" id="A0A1H2ZXU8"/>
<accession>A0A1H2ZXU8</accession>
<proteinExistence type="predicted"/>
<name>A0A1H2ZXU8_9FIRM</name>
<keyword evidence="2" id="KW-1185">Reference proteome</keyword>
<dbReference type="Pfam" id="PF09986">
    <property type="entry name" value="DUF2225"/>
    <property type="match status" value="1"/>
</dbReference>
<dbReference type="EMBL" id="FNNG01000008">
    <property type="protein sequence ID" value="SDX22342.1"/>
    <property type="molecule type" value="Genomic_DNA"/>
</dbReference>
<sequence>MDNKGGIIVTELNELLYDKKLECPVCNEEFATKKVRISRLKLIKRDEDLLSYYEGENPLIYNVFLCPNCGYAATESRFDSVSARDKKILLEEVASKWSKRSYGGERSIDDAIVVYKLAFYIGQVLDYDKVELGTLAHSIAWLYRIKGDQEEIRFLSITKDLYEYSYYNESLVNAKGAKRDEIKLAYLLGEINRRLGNKEEAFKWFNGVISNPDIKSSPMLEKMVREQWRLTRNE</sequence>
<evidence type="ECO:0008006" key="3">
    <source>
        <dbReference type="Google" id="ProtNLM"/>
    </source>
</evidence>
<evidence type="ECO:0000313" key="2">
    <source>
        <dbReference type="Proteomes" id="UP000198828"/>
    </source>
</evidence>
<organism evidence="1 2">
    <name type="scientific">Tepidimicrobium xylanilyticum</name>
    <dbReference type="NCBI Taxonomy" id="1123352"/>
    <lineage>
        <taxon>Bacteria</taxon>
        <taxon>Bacillati</taxon>
        <taxon>Bacillota</taxon>
        <taxon>Tissierellia</taxon>
        <taxon>Tissierellales</taxon>
        <taxon>Tepidimicrobiaceae</taxon>
        <taxon>Tepidimicrobium</taxon>
    </lineage>
</organism>